<protein>
    <submittedName>
        <fullName evidence="2">Uncharacterized protein</fullName>
    </submittedName>
</protein>
<feature type="compositionally biased region" description="Low complexity" evidence="1">
    <location>
        <begin position="40"/>
        <end position="50"/>
    </location>
</feature>
<keyword evidence="3" id="KW-1185">Reference proteome</keyword>
<feature type="compositionally biased region" description="Gly residues" evidence="1">
    <location>
        <begin position="1"/>
        <end position="12"/>
    </location>
</feature>
<feature type="compositionally biased region" description="Pro residues" evidence="1">
    <location>
        <begin position="160"/>
        <end position="171"/>
    </location>
</feature>
<evidence type="ECO:0000313" key="2">
    <source>
        <dbReference type="EMBL" id="KIJ39122.1"/>
    </source>
</evidence>
<accession>A0A0C9VC32</accession>
<feature type="region of interest" description="Disordered" evidence="1">
    <location>
        <begin position="237"/>
        <end position="358"/>
    </location>
</feature>
<feature type="compositionally biased region" description="Basic and acidic residues" evidence="1">
    <location>
        <begin position="295"/>
        <end position="314"/>
    </location>
</feature>
<feature type="compositionally biased region" description="Polar residues" evidence="1">
    <location>
        <begin position="66"/>
        <end position="80"/>
    </location>
</feature>
<dbReference type="EMBL" id="KN837154">
    <property type="protein sequence ID" value="KIJ39122.1"/>
    <property type="molecule type" value="Genomic_DNA"/>
</dbReference>
<feature type="compositionally biased region" description="Low complexity" evidence="1">
    <location>
        <begin position="81"/>
        <end position="94"/>
    </location>
</feature>
<feature type="region of interest" description="Disordered" evidence="1">
    <location>
        <begin position="1"/>
        <end position="184"/>
    </location>
</feature>
<feature type="compositionally biased region" description="Basic residues" evidence="1">
    <location>
        <begin position="174"/>
        <end position="183"/>
    </location>
</feature>
<evidence type="ECO:0000256" key="1">
    <source>
        <dbReference type="SAM" id="MobiDB-lite"/>
    </source>
</evidence>
<dbReference type="Proteomes" id="UP000054279">
    <property type="component" value="Unassembled WGS sequence"/>
</dbReference>
<reference evidence="2 3" key="1">
    <citation type="submission" date="2014-06" db="EMBL/GenBank/DDBJ databases">
        <title>Evolutionary Origins and Diversification of the Mycorrhizal Mutualists.</title>
        <authorList>
            <consortium name="DOE Joint Genome Institute"/>
            <consortium name="Mycorrhizal Genomics Consortium"/>
            <person name="Kohler A."/>
            <person name="Kuo A."/>
            <person name="Nagy L.G."/>
            <person name="Floudas D."/>
            <person name="Copeland A."/>
            <person name="Barry K.W."/>
            <person name="Cichocki N."/>
            <person name="Veneault-Fourrey C."/>
            <person name="LaButti K."/>
            <person name="Lindquist E.A."/>
            <person name="Lipzen A."/>
            <person name="Lundell T."/>
            <person name="Morin E."/>
            <person name="Murat C."/>
            <person name="Riley R."/>
            <person name="Ohm R."/>
            <person name="Sun H."/>
            <person name="Tunlid A."/>
            <person name="Henrissat B."/>
            <person name="Grigoriev I.V."/>
            <person name="Hibbett D.S."/>
            <person name="Martin F."/>
        </authorList>
    </citation>
    <scope>NUCLEOTIDE SEQUENCE [LARGE SCALE GENOMIC DNA]</scope>
    <source>
        <strain evidence="2 3">SS14</strain>
    </source>
</reference>
<sequence length="358" mass="37932">MSGSGSALGSGSGLRRESTSVTSGQEFFTRPGSGGSVGSTTNPATTNPTNMADYPNLSFNLDDLPTSLSASISPHFTTVAPQQGSSQPQSYSTPHSKHSYGTPTSTSYVSPSEVNPAQSPTTSSYHNHMHTATQSPMTSRLLGAQQHPGHMYNPSSYDHTPPPPPPSPLTPPHQQHHPHRHPNAHIGMIGLFDPNSDVNGRVAKQEEDAGMGMGGVGRGTGTEQGYANATGGVAGGPWWDAETSNTAEDVCHSSNAGIKSEAALKSAKANNTKRKPKPKPRSDKWCSHHNSASHNTDDCFTLKKINQEKEEKSGKSSTGRKRSKGRECEKAHRAKGGSEFDSNGGQSYESKAEQAVKY</sequence>
<feature type="compositionally biased region" description="Polar residues" evidence="1">
    <location>
        <begin position="242"/>
        <end position="257"/>
    </location>
</feature>
<dbReference type="HOGENOM" id="CLU_774268_0_0_1"/>
<feature type="compositionally biased region" description="Polar residues" evidence="1">
    <location>
        <begin position="340"/>
        <end position="349"/>
    </location>
</feature>
<name>A0A0C9VC32_SPHS4</name>
<feature type="compositionally biased region" description="Polar residues" evidence="1">
    <location>
        <begin position="99"/>
        <end position="138"/>
    </location>
</feature>
<organism evidence="2 3">
    <name type="scientific">Sphaerobolus stellatus (strain SS14)</name>
    <dbReference type="NCBI Taxonomy" id="990650"/>
    <lineage>
        <taxon>Eukaryota</taxon>
        <taxon>Fungi</taxon>
        <taxon>Dikarya</taxon>
        <taxon>Basidiomycota</taxon>
        <taxon>Agaricomycotina</taxon>
        <taxon>Agaricomycetes</taxon>
        <taxon>Phallomycetidae</taxon>
        <taxon>Geastrales</taxon>
        <taxon>Sphaerobolaceae</taxon>
        <taxon>Sphaerobolus</taxon>
    </lineage>
</organism>
<proteinExistence type="predicted"/>
<gene>
    <name evidence="2" type="ORF">M422DRAFT_258002</name>
</gene>
<dbReference type="AlphaFoldDB" id="A0A0C9VC32"/>
<evidence type="ECO:0000313" key="3">
    <source>
        <dbReference type="Proteomes" id="UP000054279"/>
    </source>
</evidence>